<dbReference type="SUPFAM" id="SSF53187">
    <property type="entry name" value="Zn-dependent exopeptidases"/>
    <property type="match status" value="1"/>
</dbReference>
<dbReference type="Gene3D" id="3.30.70.360">
    <property type="match status" value="1"/>
</dbReference>
<organism evidence="2 3">
    <name type="scientific">Klebsiella pneumoniae</name>
    <dbReference type="NCBI Taxonomy" id="573"/>
    <lineage>
        <taxon>Bacteria</taxon>
        <taxon>Pseudomonadati</taxon>
        <taxon>Pseudomonadota</taxon>
        <taxon>Gammaproteobacteria</taxon>
        <taxon>Enterobacterales</taxon>
        <taxon>Enterobacteriaceae</taxon>
        <taxon>Klebsiella/Raoultella group</taxon>
        <taxon>Klebsiella</taxon>
        <taxon>Klebsiella pneumoniae complex</taxon>
    </lineage>
</organism>
<evidence type="ECO:0000313" key="3">
    <source>
        <dbReference type="Proteomes" id="UP000254799"/>
    </source>
</evidence>
<dbReference type="InterPro" id="IPR017439">
    <property type="entry name" value="Amidohydrolase"/>
</dbReference>
<evidence type="ECO:0000256" key="1">
    <source>
        <dbReference type="ARBA" id="ARBA00022801"/>
    </source>
</evidence>
<dbReference type="GO" id="GO:0016787">
    <property type="term" value="F:hydrolase activity"/>
    <property type="evidence" value="ECO:0007669"/>
    <property type="project" value="UniProtKB-KW"/>
</dbReference>
<dbReference type="Gene3D" id="3.40.630.10">
    <property type="entry name" value="Zn peptidases"/>
    <property type="match status" value="1"/>
</dbReference>
<dbReference type="EC" id="3.-.-.-" evidence="2"/>
<dbReference type="Pfam" id="PF01546">
    <property type="entry name" value="Peptidase_M20"/>
    <property type="match status" value="1"/>
</dbReference>
<dbReference type="PANTHER" id="PTHR11014">
    <property type="entry name" value="PEPTIDASE M20 FAMILY MEMBER"/>
    <property type="match status" value="1"/>
</dbReference>
<dbReference type="AlphaFoldDB" id="A0A377WLK6"/>
<dbReference type="EMBL" id="UGLC01000002">
    <property type="protein sequence ID" value="STT54705.1"/>
    <property type="molecule type" value="Genomic_DNA"/>
</dbReference>
<sequence length="138" mass="15013">MLPESVELEGTLRTHSSEVQQRVKARVSEIAAGFASAFGAQIDVFWYAGPTALVNDARWADFASEVAAQAGYRTHHADLHLGGEDFAVYLQHIPGAFVSIGSASEYGLHHPAFNPDERLIAPAAHYFARLAEEALQHI</sequence>
<accession>A0A377WLK6</accession>
<dbReference type="SUPFAM" id="SSF55031">
    <property type="entry name" value="Bacterial exopeptidase dimerisation domain"/>
    <property type="match status" value="1"/>
</dbReference>
<gene>
    <name evidence="2" type="primary">yxeP_4</name>
    <name evidence="2" type="ORF">NCTC8849_03294</name>
</gene>
<name>A0A377WLK6_KLEPN</name>
<proteinExistence type="predicted"/>
<dbReference type="Proteomes" id="UP000254799">
    <property type="component" value="Unassembled WGS sequence"/>
</dbReference>
<protein>
    <submittedName>
        <fullName evidence="2">N-acetyl-L,L-diaminopimelate deacetylase</fullName>
        <ecNumber evidence="2">3.-.-.-</ecNumber>
    </submittedName>
</protein>
<dbReference type="InterPro" id="IPR036264">
    <property type="entry name" value="Bact_exopeptidase_dim_dom"/>
</dbReference>
<reference evidence="2 3" key="1">
    <citation type="submission" date="2018-06" db="EMBL/GenBank/DDBJ databases">
        <authorList>
            <consortium name="Pathogen Informatics"/>
            <person name="Doyle S."/>
        </authorList>
    </citation>
    <scope>NUCLEOTIDE SEQUENCE [LARGE SCALE GENOMIC DNA]</scope>
    <source>
        <strain evidence="2 3">NCTC8849</strain>
    </source>
</reference>
<keyword evidence="1 2" id="KW-0378">Hydrolase</keyword>
<evidence type="ECO:0000313" key="2">
    <source>
        <dbReference type="EMBL" id="STT54705.1"/>
    </source>
</evidence>
<dbReference type="InterPro" id="IPR002933">
    <property type="entry name" value="Peptidase_M20"/>
</dbReference>
<dbReference type="PANTHER" id="PTHR11014:SF63">
    <property type="entry name" value="METALLOPEPTIDASE, PUTATIVE (AFU_ORTHOLOGUE AFUA_6G09600)-RELATED"/>
    <property type="match status" value="1"/>
</dbReference>